<dbReference type="Proteomes" id="UP000070188">
    <property type="component" value="Unassembled WGS sequence"/>
</dbReference>
<dbReference type="PATRIC" id="fig|1469144.10.peg.3896"/>
<name>A0A132MY17_9ACTN</name>
<reference evidence="2" key="1">
    <citation type="submission" date="2015-04" db="EMBL/GenBank/DDBJ databases">
        <title>Physiological reanalysis, assessment of diazotrophy, and genome sequences of multiple isolates of Streptomyces thermoautotrophicus.</title>
        <authorList>
            <person name="MacKellar D.C."/>
            <person name="Lieber L."/>
            <person name="Norman J."/>
            <person name="Bolger A."/>
            <person name="Tobin C."/>
            <person name="Murray J.W."/>
            <person name="Chang R."/>
            <person name="Ford T."/>
            <person name="Nguyen P.Q."/>
            <person name="Woodward J."/>
            <person name="Permingeat H."/>
            <person name="Joshi N.S."/>
            <person name="Silver P.A."/>
            <person name="Usadel B."/>
            <person name="Rutherford A.W."/>
            <person name="Friesen M."/>
            <person name="Prell J."/>
        </authorList>
    </citation>
    <scope>NUCLEOTIDE SEQUENCE [LARGE SCALE GENOMIC DNA]</scope>
    <source>
        <strain evidence="2">H1</strain>
    </source>
</reference>
<proteinExistence type="predicted"/>
<accession>A0A132MY17</accession>
<comment type="caution">
    <text evidence="1">The sequence shown here is derived from an EMBL/GenBank/DDBJ whole genome shotgun (WGS) entry which is preliminary data.</text>
</comment>
<organism evidence="1 2">
    <name type="scientific">Carbonactinospora thermoautotrophica</name>
    <dbReference type="NCBI Taxonomy" id="1469144"/>
    <lineage>
        <taxon>Bacteria</taxon>
        <taxon>Bacillati</taxon>
        <taxon>Actinomycetota</taxon>
        <taxon>Actinomycetes</taxon>
        <taxon>Kitasatosporales</taxon>
        <taxon>Carbonactinosporaceae</taxon>
        <taxon>Carbonactinospora</taxon>
    </lineage>
</organism>
<protein>
    <submittedName>
        <fullName evidence="1">Uncharacterized protein</fullName>
    </submittedName>
</protein>
<keyword evidence="2" id="KW-1185">Reference proteome</keyword>
<evidence type="ECO:0000313" key="1">
    <source>
        <dbReference type="EMBL" id="KWX02590.1"/>
    </source>
</evidence>
<dbReference type="AlphaFoldDB" id="A0A132MY17"/>
<dbReference type="EMBL" id="LAXD01000001">
    <property type="protein sequence ID" value="KWX02590.1"/>
    <property type="molecule type" value="Genomic_DNA"/>
</dbReference>
<dbReference type="RefSeq" id="WP_232778555.1">
    <property type="nucleotide sequence ID" value="NZ_JYIJ01000017.1"/>
</dbReference>
<gene>
    <name evidence="1" type="ORF">LI90_3633</name>
</gene>
<evidence type="ECO:0000313" key="2">
    <source>
        <dbReference type="Proteomes" id="UP000070188"/>
    </source>
</evidence>
<dbReference type="STRING" id="1469144.LI90_3633"/>
<sequence>MTPITSALAQAECEDDIVIQVTPEEYDRAVQHALDELGITYEELERQARNRDFQSHQAQLLWVAIGGRDRDC</sequence>